<dbReference type="Gene3D" id="1.50.40.10">
    <property type="entry name" value="Mitochondrial carrier domain"/>
    <property type="match status" value="1"/>
</dbReference>
<protein>
    <recommendedName>
        <fullName evidence="13">Mitochondrial carrier protein</fullName>
    </recommendedName>
</protein>
<dbReference type="InterPro" id="IPR023395">
    <property type="entry name" value="MCP_dom_sf"/>
</dbReference>
<evidence type="ECO:0000256" key="10">
    <source>
        <dbReference type="RuleBase" id="RU000488"/>
    </source>
</evidence>
<accession>A0AAN9J8A4</accession>
<dbReference type="InterPro" id="IPR050567">
    <property type="entry name" value="Mitochondrial_Carrier"/>
</dbReference>
<organism evidence="11 12">
    <name type="scientific">Clitoria ternatea</name>
    <name type="common">Butterfly pea</name>
    <dbReference type="NCBI Taxonomy" id="43366"/>
    <lineage>
        <taxon>Eukaryota</taxon>
        <taxon>Viridiplantae</taxon>
        <taxon>Streptophyta</taxon>
        <taxon>Embryophyta</taxon>
        <taxon>Tracheophyta</taxon>
        <taxon>Spermatophyta</taxon>
        <taxon>Magnoliopsida</taxon>
        <taxon>eudicotyledons</taxon>
        <taxon>Gunneridae</taxon>
        <taxon>Pentapetalae</taxon>
        <taxon>rosids</taxon>
        <taxon>fabids</taxon>
        <taxon>Fabales</taxon>
        <taxon>Fabaceae</taxon>
        <taxon>Papilionoideae</taxon>
        <taxon>50 kb inversion clade</taxon>
        <taxon>NPAAA clade</taxon>
        <taxon>indigoferoid/millettioid clade</taxon>
        <taxon>Phaseoleae</taxon>
        <taxon>Clitoria</taxon>
    </lineage>
</organism>
<evidence type="ECO:0000256" key="8">
    <source>
        <dbReference type="ARBA" id="ARBA00023136"/>
    </source>
</evidence>
<comment type="subcellular location">
    <subcellularLocation>
        <location evidence="1">Mitochondrion membrane</location>
        <topology evidence="1">Multi-pass membrane protein</topology>
    </subcellularLocation>
</comment>
<evidence type="ECO:0000256" key="1">
    <source>
        <dbReference type="ARBA" id="ARBA00004225"/>
    </source>
</evidence>
<dbReference type="InterPro" id="IPR002067">
    <property type="entry name" value="MCP"/>
</dbReference>
<name>A0AAN9J8A4_CLITE</name>
<evidence type="ECO:0000256" key="6">
    <source>
        <dbReference type="ARBA" id="ARBA00022989"/>
    </source>
</evidence>
<keyword evidence="7" id="KW-0496">Mitochondrion</keyword>
<dbReference type="InterPro" id="IPR018108">
    <property type="entry name" value="MCP_transmembrane"/>
</dbReference>
<keyword evidence="3 10" id="KW-0813">Transport</keyword>
<evidence type="ECO:0000256" key="2">
    <source>
        <dbReference type="ARBA" id="ARBA00006375"/>
    </source>
</evidence>
<keyword evidence="8 9" id="KW-0472">Membrane</keyword>
<dbReference type="Pfam" id="PF00153">
    <property type="entry name" value="Mito_carr"/>
    <property type="match status" value="3"/>
</dbReference>
<reference evidence="11 12" key="1">
    <citation type="submission" date="2024-01" db="EMBL/GenBank/DDBJ databases">
        <title>The genomes of 5 underutilized Papilionoideae crops provide insights into root nodulation and disease resistance.</title>
        <authorList>
            <person name="Yuan L."/>
        </authorList>
    </citation>
    <scope>NUCLEOTIDE SEQUENCE [LARGE SCALE GENOMIC DNA]</scope>
    <source>
        <strain evidence="11">LY-2023</strain>
        <tissue evidence="11">Leaf</tissue>
    </source>
</reference>
<dbReference type="GO" id="GO:0022857">
    <property type="term" value="F:transmembrane transporter activity"/>
    <property type="evidence" value="ECO:0007669"/>
    <property type="project" value="TreeGrafter"/>
</dbReference>
<dbReference type="PANTHER" id="PTHR45624:SF50">
    <property type="entry name" value="CARNITINE_ACYLCARNITINE CARRIER CACL-LIKE PROTEIN"/>
    <property type="match status" value="1"/>
</dbReference>
<evidence type="ECO:0000313" key="12">
    <source>
        <dbReference type="Proteomes" id="UP001359559"/>
    </source>
</evidence>
<dbReference type="AlphaFoldDB" id="A0AAN9J8A4"/>
<comment type="similarity">
    <text evidence="2 10">Belongs to the mitochondrial carrier (TC 2.A.29) family.</text>
</comment>
<feature type="repeat" description="Solcar" evidence="9">
    <location>
        <begin position="203"/>
        <end position="290"/>
    </location>
</feature>
<dbReference type="FunFam" id="1.50.40.10:FF:000115">
    <property type="entry name" value="Mitochondrial arginine transporter BAC2"/>
    <property type="match status" value="1"/>
</dbReference>
<dbReference type="PROSITE" id="PS50920">
    <property type="entry name" value="SOLCAR"/>
    <property type="match status" value="3"/>
</dbReference>
<evidence type="ECO:0008006" key="13">
    <source>
        <dbReference type="Google" id="ProtNLM"/>
    </source>
</evidence>
<dbReference type="PRINTS" id="PR00926">
    <property type="entry name" value="MITOCARRIER"/>
</dbReference>
<feature type="repeat" description="Solcar" evidence="9">
    <location>
        <begin position="10"/>
        <end position="92"/>
    </location>
</feature>
<dbReference type="SUPFAM" id="SSF103506">
    <property type="entry name" value="Mitochondrial carrier"/>
    <property type="match status" value="1"/>
</dbReference>
<keyword evidence="12" id="KW-1185">Reference proteome</keyword>
<evidence type="ECO:0000256" key="3">
    <source>
        <dbReference type="ARBA" id="ARBA00022448"/>
    </source>
</evidence>
<dbReference type="GO" id="GO:0031966">
    <property type="term" value="C:mitochondrial membrane"/>
    <property type="evidence" value="ECO:0007669"/>
    <property type="project" value="UniProtKB-SubCell"/>
</dbReference>
<evidence type="ECO:0000256" key="7">
    <source>
        <dbReference type="ARBA" id="ARBA00023128"/>
    </source>
</evidence>
<keyword evidence="5" id="KW-0677">Repeat</keyword>
<gene>
    <name evidence="11" type="ORF">RJT34_17075</name>
</gene>
<evidence type="ECO:0000256" key="4">
    <source>
        <dbReference type="ARBA" id="ARBA00022692"/>
    </source>
</evidence>
<dbReference type="Proteomes" id="UP001359559">
    <property type="component" value="Unassembled WGS sequence"/>
</dbReference>
<dbReference type="EMBL" id="JAYKXN010000004">
    <property type="protein sequence ID" value="KAK7294190.1"/>
    <property type="molecule type" value="Genomic_DNA"/>
</dbReference>
<evidence type="ECO:0000313" key="11">
    <source>
        <dbReference type="EMBL" id="KAK7294190.1"/>
    </source>
</evidence>
<sequence>MDFWPEFLASTSGREFVAGGLGGTAGIISGYPLDTLRIKLQNTKNVSAFNILRQMVSREGATSLYRGMAAPLATVTFQNAVVFQSYATLSRAFDSSVSAKDPPSYKGVALGGVGAGALQTLMVSPVELVKIRLQLQSMGRITESAKGPVMVAKSIWKKEGFRGLYRGLCVTVIRDAPAHGVYFWTYEYMREQFHPGCRKSGKESLHTMLVAGGLAGVASWIFCYPFDVVKTRLQGQTPSSIKYKGIYDCFRKSVKEDGYSVLWRGLGTAVTRAFVVNGAIFSAYEITLRLLFNNGNMQTQETI</sequence>
<keyword evidence="4 9" id="KW-0812">Transmembrane</keyword>
<feature type="repeat" description="Solcar" evidence="9">
    <location>
        <begin position="103"/>
        <end position="192"/>
    </location>
</feature>
<evidence type="ECO:0000256" key="5">
    <source>
        <dbReference type="ARBA" id="ARBA00022737"/>
    </source>
</evidence>
<comment type="caution">
    <text evidence="11">The sequence shown here is derived from an EMBL/GenBank/DDBJ whole genome shotgun (WGS) entry which is preliminary data.</text>
</comment>
<evidence type="ECO:0000256" key="9">
    <source>
        <dbReference type="PROSITE-ProRule" id="PRU00282"/>
    </source>
</evidence>
<dbReference type="PANTHER" id="PTHR45624">
    <property type="entry name" value="MITOCHONDRIAL BASIC AMINO ACIDS TRANSPORTER-RELATED"/>
    <property type="match status" value="1"/>
</dbReference>
<proteinExistence type="inferred from homology"/>
<keyword evidence="6" id="KW-1133">Transmembrane helix</keyword>